<evidence type="ECO:0000313" key="10">
    <source>
        <dbReference type="Proteomes" id="UP000295472"/>
    </source>
</evidence>
<dbReference type="Proteomes" id="UP000198612">
    <property type="component" value="Unassembled WGS sequence"/>
</dbReference>
<protein>
    <submittedName>
        <fullName evidence="5">AhpD family alkylhydroperoxidase</fullName>
    </submittedName>
    <submittedName>
        <fullName evidence="1">Alkylhydroperoxidase AhpD family core domain-containing protein</fullName>
    </submittedName>
</protein>
<keyword evidence="1" id="KW-0560">Oxidoreductase</keyword>
<keyword evidence="1" id="KW-0575">Peroxidase</keyword>
<dbReference type="Proteomes" id="UP000324896">
    <property type="component" value="Unassembled WGS sequence"/>
</dbReference>
<dbReference type="EMBL" id="SOAA01000067">
    <property type="protein sequence ID" value="TDS24802.1"/>
    <property type="molecule type" value="Genomic_DNA"/>
</dbReference>
<accession>A0A1G6NVL4</accession>
<dbReference type="Proteomes" id="UP000295758">
    <property type="component" value="Unassembled WGS sequence"/>
</dbReference>
<dbReference type="AlphaFoldDB" id="A0A1G6NVL4"/>
<evidence type="ECO:0000313" key="9">
    <source>
        <dbReference type="Proteomes" id="UP000199519"/>
    </source>
</evidence>
<dbReference type="EMBL" id="FOHG01000048">
    <property type="protein sequence ID" value="SET24293.1"/>
    <property type="molecule type" value="Genomic_DNA"/>
</dbReference>
<keyword evidence="9" id="KW-1185">Reference proteome</keyword>
<evidence type="ECO:0000313" key="12">
    <source>
        <dbReference type="Proteomes" id="UP000324896"/>
    </source>
</evidence>
<dbReference type="EMBL" id="FNBJ01000047">
    <property type="protein sequence ID" value="SDG10939.1"/>
    <property type="molecule type" value="Genomic_DNA"/>
</dbReference>
<name>A0A1G6NVL4_9FIRM</name>
<evidence type="ECO:0000313" key="5">
    <source>
        <dbReference type="EMBL" id="TDS24802.1"/>
    </source>
</evidence>
<reference evidence="6 10" key="4">
    <citation type="submission" date="2019-03" db="EMBL/GenBank/DDBJ databases">
        <title>Subsurface microbial communities from deep shales in Ohio and West Virginia, USA.</title>
        <authorList>
            <person name="Wrighton K."/>
        </authorList>
    </citation>
    <scope>NUCLEOTIDE SEQUENCE [LARGE SCALE GENOMIC DNA]</scope>
    <source>
        <strain evidence="6 10">DSMZ 11287</strain>
    </source>
</reference>
<dbReference type="EMBL" id="FMYT01000012">
    <property type="protein sequence ID" value="SDC71972.1"/>
    <property type="molecule type" value="Genomic_DNA"/>
</dbReference>
<dbReference type="EMBL" id="FNEH01000029">
    <property type="protein sequence ID" value="SDJ12551.1"/>
    <property type="molecule type" value="Genomic_DNA"/>
</dbReference>
<evidence type="ECO:0000313" key="7">
    <source>
        <dbReference type="Proteomes" id="UP000198612"/>
    </source>
</evidence>
<reference evidence="7 9" key="2">
    <citation type="submission" date="2016-10" db="EMBL/GenBank/DDBJ databases">
        <authorList>
            <person name="Varghese N."/>
            <person name="Submissions S."/>
        </authorList>
    </citation>
    <scope>NUCLEOTIDE SEQUENCE [LARGE SCALE GENOMIC DNA]</scope>
    <source>
        <strain evidence="1 12">WG10</strain>
        <strain evidence="2 9">WG2</strain>
        <strain evidence="4 7">WG5</strain>
    </source>
</reference>
<organism evidence="1 12">
    <name type="scientific">Halanaerobium congolense</name>
    <dbReference type="NCBI Taxonomy" id="54121"/>
    <lineage>
        <taxon>Bacteria</taxon>
        <taxon>Bacillati</taxon>
        <taxon>Bacillota</taxon>
        <taxon>Clostridia</taxon>
        <taxon>Halanaerobiales</taxon>
        <taxon>Halanaerobiaceae</taxon>
        <taxon>Halanaerobium</taxon>
    </lineage>
</organism>
<dbReference type="EMBL" id="SOEF01000014">
    <property type="protein sequence ID" value="TDX43722.1"/>
    <property type="molecule type" value="Genomic_DNA"/>
</dbReference>
<proteinExistence type="predicted"/>
<dbReference type="SUPFAM" id="SSF69118">
    <property type="entry name" value="AhpD-like"/>
    <property type="match status" value="1"/>
</dbReference>
<evidence type="ECO:0000313" key="1">
    <source>
        <dbReference type="EMBL" id="SDC71972.1"/>
    </source>
</evidence>
<dbReference type="Proteomes" id="UP000295472">
    <property type="component" value="Unassembled WGS sequence"/>
</dbReference>
<sequence>MAWIDMVDEDKAEGKLAKLYDKLSRSGKNEVAHVLKVQSLNPDLLEDHLKIYKTIMFGRSNISRRQREMIATVVSDVNECHY</sequence>
<evidence type="ECO:0000313" key="6">
    <source>
        <dbReference type="EMBL" id="TDX43722.1"/>
    </source>
</evidence>
<evidence type="ECO:0000313" key="4">
    <source>
        <dbReference type="EMBL" id="SET24293.1"/>
    </source>
</evidence>
<dbReference type="InterPro" id="IPR029032">
    <property type="entry name" value="AhpD-like"/>
</dbReference>
<evidence type="ECO:0000313" key="8">
    <source>
        <dbReference type="Proteomes" id="UP000198945"/>
    </source>
</evidence>
<reference evidence="5 11" key="3">
    <citation type="submission" date="2019-03" db="EMBL/GenBank/DDBJ databases">
        <title>Deep subsurface shale carbon reservoir microbial communities from Ohio and West Virginia, USA.</title>
        <authorList>
            <person name="Wrighton K."/>
        </authorList>
    </citation>
    <scope>NUCLEOTIDE SEQUENCE [LARGE SCALE GENOMIC DNA]</scope>
    <source>
        <strain evidence="5 11">UTICA-S4D12</strain>
    </source>
</reference>
<evidence type="ECO:0000313" key="11">
    <source>
        <dbReference type="Proteomes" id="UP000295758"/>
    </source>
</evidence>
<gene>
    <name evidence="5" type="ORF">BY453_1672</name>
    <name evidence="6" type="ORF">C7954_11416</name>
    <name evidence="1" type="ORF">SAMN04488597_11269</name>
    <name evidence="2" type="ORF">SAMN04488598_14718</name>
    <name evidence="4" type="ORF">SAMN04515652_1482</name>
    <name evidence="3" type="ORF">SAMN04515654_1297</name>
</gene>
<dbReference type="GO" id="GO:0004601">
    <property type="term" value="F:peroxidase activity"/>
    <property type="evidence" value="ECO:0007669"/>
    <property type="project" value="UniProtKB-KW"/>
</dbReference>
<dbReference type="Proteomes" id="UP000198945">
    <property type="component" value="Unassembled WGS sequence"/>
</dbReference>
<dbReference type="Proteomes" id="UP000199519">
    <property type="component" value="Unassembled WGS sequence"/>
</dbReference>
<dbReference type="Gene3D" id="1.20.1290.10">
    <property type="entry name" value="AhpD-like"/>
    <property type="match status" value="1"/>
</dbReference>
<evidence type="ECO:0000313" key="2">
    <source>
        <dbReference type="EMBL" id="SDG10939.1"/>
    </source>
</evidence>
<reference evidence="3 8" key="1">
    <citation type="submission" date="2016-10" db="EMBL/GenBank/DDBJ databases">
        <authorList>
            <person name="de Groot N.N."/>
        </authorList>
    </citation>
    <scope>NUCLEOTIDE SEQUENCE [LARGE SCALE GENOMIC DNA]</scope>
    <source>
        <strain evidence="3 8">WG7</strain>
    </source>
</reference>
<evidence type="ECO:0000313" key="3">
    <source>
        <dbReference type="EMBL" id="SDJ12551.1"/>
    </source>
</evidence>